<dbReference type="PRINTS" id="PR00344">
    <property type="entry name" value="BCTRLSENSOR"/>
</dbReference>
<feature type="compositionally biased region" description="Low complexity" evidence="7">
    <location>
        <begin position="159"/>
        <end position="180"/>
    </location>
</feature>
<dbReference type="PANTHER" id="PTHR43047:SF66">
    <property type="entry name" value="HISKA"/>
    <property type="match status" value="1"/>
</dbReference>
<feature type="modified residue" description="4-aspartylphosphate" evidence="6">
    <location>
        <position position="964"/>
    </location>
</feature>
<feature type="compositionally biased region" description="Low complexity" evidence="7">
    <location>
        <begin position="876"/>
        <end position="889"/>
    </location>
</feature>
<accession>A0A0N8Q044</accession>
<evidence type="ECO:0000256" key="3">
    <source>
        <dbReference type="ARBA" id="ARBA00022553"/>
    </source>
</evidence>
<dbReference type="SMART" id="SM00091">
    <property type="entry name" value="PAS"/>
    <property type="match status" value="1"/>
</dbReference>
<feature type="compositionally biased region" description="Low complexity" evidence="7">
    <location>
        <begin position="268"/>
        <end position="280"/>
    </location>
</feature>
<gene>
    <name evidence="12" type="ORF">RHOBADRAFT_54654</name>
</gene>
<dbReference type="PROSITE" id="PS50113">
    <property type="entry name" value="PAC"/>
    <property type="match status" value="1"/>
</dbReference>
<feature type="domain" description="PAC" evidence="11">
    <location>
        <begin position="434"/>
        <end position="486"/>
    </location>
</feature>
<dbReference type="InterPro" id="IPR000700">
    <property type="entry name" value="PAS-assoc_C"/>
</dbReference>
<evidence type="ECO:0000256" key="6">
    <source>
        <dbReference type="PROSITE-ProRule" id="PRU00169"/>
    </source>
</evidence>
<evidence type="ECO:0000256" key="4">
    <source>
        <dbReference type="ARBA" id="ARBA00022679"/>
    </source>
</evidence>
<dbReference type="STRING" id="578459.A0A0N8Q044"/>
<dbReference type="InterPro" id="IPR036890">
    <property type="entry name" value="HATPase_C_sf"/>
</dbReference>
<dbReference type="Pfam" id="PF00512">
    <property type="entry name" value="HisKA"/>
    <property type="match status" value="1"/>
</dbReference>
<dbReference type="OrthoDB" id="10266508at2759"/>
<evidence type="ECO:0000256" key="7">
    <source>
        <dbReference type="SAM" id="MobiDB-lite"/>
    </source>
</evidence>
<dbReference type="InterPro" id="IPR001610">
    <property type="entry name" value="PAC"/>
</dbReference>
<feature type="compositionally biased region" description="Low complexity" evidence="7">
    <location>
        <begin position="114"/>
        <end position="135"/>
    </location>
</feature>
<dbReference type="EC" id="2.7.13.3" evidence="2"/>
<dbReference type="EMBL" id="KQ474081">
    <property type="protein sequence ID" value="KPV74093.1"/>
    <property type="molecule type" value="Genomic_DNA"/>
</dbReference>
<dbReference type="Pfam" id="PF08447">
    <property type="entry name" value="PAS_3"/>
    <property type="match status" value="1"/>
</dbReference>
<organism evidence="12 13">
    <name type="scientific">Rhodotorula graminis (strain WP1)</name>
    <dbReference type="NCBI Taxonomy" id="578459"/>
    <lineage>
        <taxon>Eukaryota</taxon>
        <taxon>Fungi</taxon>
        <taxon>Dikarya</taxon>
        <taxon>Basidiomycota</taxon>
        <taxon>Pucciniomycotina</taxon>
        <taxon>Microbotryomycetes</taxon>
        <taxon>Sporidiobolales</taxon>
        <taxon>Sporidiobolaceae</taxon>
        <taxon>Rhodotorula</taxon>
    </lineage>
</organism>
<dbReference type="SMART" id="SM00086">
    <property type="entry name" value="PAC"/>
    <property type="match status" value="1"/>
</dbReference>
<dbReference type="Pfam" id="PF00072">
    <property type="entry name" value="Response_reg"/>
    <property type="match status" value="1"/>
</dbReference>
<feature type="compositionally biased region" description="Basic and acidic residues" evidence="7">
    <location>
        <begin position="890"/>
        <end position="913"/>
    </location>
</feature>
<dbReference type="GO" id="GO:0000155">
    <property type="term" value="F:phosphorelay sensor kinase activity"/>
    <property type="evidence" value="ECO:0007669"/>
    <property type="project" value="InterPro"/>
</dbReference>
<dbReference type="SUPFAM" id="SSF52172">
    <property type="entry name" value="CheY-like"/>
    <property type="match status" value="1"/>
</dbReference>
<dbReference type="Gene3D" id="3.30.450.20">
    <property type="entry name" value="PAS domain"/>
    <property type="match status" value="2"/>
</dbReference>
<dbReference type="NCBIfam" id="TIGR00229">
    <property type="entry name" value="sensory_box"/>
    <property type="match status" value="1"/>
</dbReference>
<dbReference type="InterPro" id="IPR036097">
    <property type="entry name" value="HisK_dim/P_sf"/>
</dbReference>
<evidence type="ECO:0000259" key="11">
    <source>
        <dbReference type="PROSITE" id="PS50113"/>
    </source>
</evidence>
<feature type="domain" description="Response regulatory" evidence="9">
    <location>
        <begin position="915"/>
        <end position="1033"/>
    </location>
</feature>
<dbReference type="PANTHER" id="PTHR43047">
    <property type="entry name" value="TWO-COMPONENT HISTIDINE PROTEIN KINASE"/>
    <property type="match status" value="1"/>
</dbReference>
<dbReference type="FunFam" id="3.30.565.10:FF:000010">
    <property type="entry name" value="Sensor histidine kinase RcsC"/>
    <property type="match status" value="1"/>
</dbReference>
<feature type="region of interest" description="Disordered" evidence="7">
    <location>
        <begin position="872"/>
        <end position="913"/>
    </location>
</feature>
<proteinExistence type="predicted"/>
<protein>
    <recommendedName>
        <fullName evidence="2">histidine kinase</fullName>
        <ecNumber evidence="2">2.7.13.3</ecNumber>
    </recommendedName>
</protein>
<dbReference type="InterPro" id="IPR004358">
    <property type="entry name" value="Sig_transdc_His_kin-like_C"/>
</dbReference>
<dbReference type="CDD" id="cd00130">
    <property type="entry name" value="PAS"/>
    <property type="match status" value="1"/>
</dbReference>
<dbReference type="AlphaFoldDB" id="A0A0N8Q044"/>
<dbReference type="SUPFAM" id="SSF47384">
    <property type="entry name" value="Homodimeric domain of signal transducing histidine kinase"/>
    <property type="match status" value="1"/>
</dbReference>
<feature type="domain" description="PAS" evidence="10">
    <location>
        <begin position="360"/>
        <end position="431"/>
    </location>
</feature>
<evidence type="ECO:0000259" key="8">
    <source>
        <dbReference type="PROSITE" id="PS50109"/>
    </source>
</evidence>
<dbReference type="GeneID" id="28977881"/>
<keyword evidence="13" id="KW-1185">Reference proteome</keyword>
<sequence length="1043" mass="111959">MAPDPTSAFGLAVVTFVGPALHLSSASPAARSLLGLDTAQGGGLDEATAADVLLSWAKGQLDADSSQSRSDVRAQLDDLVRRSRDLPWGEGVDVDYVARAGPSREVRKATVLVTSSTTSSSSSSAASCSTSSISSDDARSTSDESTTAYSILFLRPATSTAPPSSLPRSPALAGAILSPPASDPPSRSPSKSPHDDSSDVDIAETVPSSPARSYSSSSAHSDASTCGKRRVVTGNDRAGLPFSSEVKAALARTLGDALGKKPSPGAPDLSSRMSSLDLRSWPQTPSSSTPRCRTCDRPAAEPVAAEDETPAPVRPSLRRADSSSTGSRNKVHSPSYEHAEPVLEHMAHAVAHHDSTMPLSHDKLVALVANMPEIAYYADPNGHIQWMSTRWFKYTGQQISDEPSPDEWAAFFHPDDLGHAFEVYNKGIQSGADFTAEHRIRGADGSTKWFRTAGSACRDVNGKVIAFACNITDVDELVKTRHDALIVKERTKAVLAGSELTLLTIDMDLRISFFEGKHPPFNFNTDPPTLVGQRFHDLCADEDLREGVRKILDEEEELAEVKTATDNGHGGIRHMRYRIVPLIGDPSIPVSHPDAQAVVGCIAVGVDVSDRVDAENALEDSRTQAAELRGSELAAREANRLKTEFLTTVSHEIRTPIAAVLGICELLLSDSDRLADDQRSLIEKAVRSTEVLLDLVGAVLDFRKLETGELELEREPLALSDVLGDASLFGVLAEKKGLDFIEENSLAYKGALLGDRMRLRQVLSNMLSNSLKFTCEGNITLRLRQLSEDVEKVVVQFEISDTGLGIKEDVLPTLFTPFKQASVGTAREYGGSGLGLTITKNLVELMDGTIDLTSTFGEGSRMVITIPFGKAPTHDSASAASGSTTASSSDTRKQARSSTDDKDESAPSRRPQDVRVLLAEDNQLISEIVSRQLRKMGFAVDAVFNGQEAVDHVKKDDYSIVLMDGQMPGVDGYKATRMIRSSSVERIRSLPIVALTASAIAGDRERCLDAGMSTYLAKPVRAKELEATIWAQLDKVDKSAEAA</sequence>
<feature type="compositionally biased region" description="Low complexity" evidence="7">
    <location>
        <begin position="208"/>
        <end position="224"/>
    </location>
</feature>
<dbReference type="InterPro" id="IPR005467">
    <property type="entry name" value="His_kinase_dom"/>
</dbReference>
<dbReference type="InterPro" id="IPR035965">
    <property type="entry name" value="PAS-like_dom_sf"/>
</dbReference>
<evidence type="ECO:0000256" key="1">
    <source>
        <dbReference type="ARBA" id="ARBA00000085"/>
    </source>
</evidence>
<dbReference type="Proteomes" id="UP000053890">
    <property type="component" value="Unassembled WGS sequence"/>
</dbReference>
<feature type="domain" description="Histidine kinase" evidence="8">
    <location>
        <begin position="648"/>
        <end position="870"/>
    </location>
</feature>
<evidence type="ECO:0000256" key="2">
    <source>
        <dbReference type="ARBA" id="ARBA00012438"/>
    </source>
</evidence>
<evidence type="ECO:0000259" key="10">
    <source>
        <dbReference type="PROSITE" id="PS50112"/>
    </source>
</evidence>
<dbReference type="GO" id="GO:0005886">
    <property type="term" value="C:plasma membrane"/>
    <property type="evidence" value="ECO:0007669"/>
    <property type="project" value="TreeGrafter"/>
</dbReference>
<dbReference type="InterPro" id="IPR003661">
    <property type="entry name" value="HisK_dim/P_dom"/>
</dbReference>
<dbReference type="PROSITE" id="PS50109">
    <property type="entry name" value="HIS_KIN"/>
    <property type="match status" value="1"/>
</dbReference>
<dbReference type="GO" id="GO:0009927">
    <property type="term" value="F:histidine phosphotransfer kinase activity"/>
    <property type="evidence" value="ECO:0007669"/>
    <property type="project" value="TreeGrafter"/>
</dbReference>
<dbReference type="SMART" id="SM00448">
    <property type="entry name" value="REC"/>
    <property type="match status" value="1"/>
</dbReference>
<feature type="region of interest" description="Disordered" evidence="7">
    <location>
        <begin position="114"/>
        <end position="141"/>
    </location>
</feature>
<evidence type="ECO:0000259" key="9">
    <source>
        <dbReference type="PROSITE" id="PS50110"/>
    </source>
</evidence>
<evidence type="ECO:0000256" key="5">
    <source>
        <dbReference type="ARBA" id="ARBA00022777"/>
    </source>
</evidence>
<dbReference type="SUPFAM" id="SSF55785">
    <property type="entry name" value="PYP-like sensor domain (PAS domain)"/>
    <property type="match status" value="1"/>
</dbReference>
<keyword evidence="4" id="KW-0808">Transferase</keyword>
<dbReference type="Gene3D" id="3.40.50.2300">
    <property type="match status" value="1"/>
</dbReference>
<dbReference type="InterPro" id="IPR000014">
    <property type="entry name" value="PAS"/>
</dbReference>
<dbReference type="Gene3D" id="1.10.287.130">
    <property type="match status" value="1"/>
</dbReference>
<reference evidence="12 13" key="1">
    <citation type="journal article" date="2015" name="Front. Microbiol.">
        <title>Genome sequence of the plant growth promoting endophytic yeast Rhodotorula graminis WP1.</title>
        <authorList>
            <person name="Firrincieli A."/>
            <person name="Otillar R."/>
            <person name="Salamov A."/>
            <person name="Schmutz J."/>
            <person name="Khan Z."/>
            <person name="Redman R.S."/>
            <person name="Fleck N.D."/>
            <person name="Lindquist E."/>
            <person name="Grigoriev I.V."/>
            <person name="Doty S.L."/>
        </authorList>
    </citation>
    <scope>NUCLEOTIDE SEQUENCE [LARGE SCALE GENOMIC DNA]</scope>
    <source>
        <strain evidence="12 13">WP1</strain>
    </source>
</reference>
<dbReference type="InterPro" id="IPR001789">
    <property type="entry name" value="Sig_transdc_resp-reg_receiver"/>
</dbReference>
<dbReference type="PROSITE" id="PS50110">
    <property type="entry name" value="RESPONSE_REGULATORY"/>
    <property type="match status" value="1"/>
</dbReference>
<dbReference type="SMART" id="SM00387">
    <property type="entry name" value="HATPase_c"/>
    <property type="match status" value="1"/>
</dbReference>
<feature type="compositionally biased region" description="Polar residues" evidence="7">
    <location>
        <begin position="281"/>
        <end position="291"/>
    </location>
</feature>
<dbReference type="CDD" id="cd00082">
    <property type="entry name" value="HisKA"/>
    <property type="match status" value="1"/>
</dbReference>
<keyword evidence="5" id="KW-0418">Kinase</keyword>
<evidence type="ECO:0000313" key="12">
    <source>
        <dbReference type="EMBL" id="KPV74093.1"/>
    </source>
</evidence>
<keyword evidence="3 6" id="KW-0597">Phosphoprotein</keyword>
<dbReference type="RefSeq" id="XP_018270142.1">
    <property type="nucleotide sequence ID" value="XM_018417433.1"/>
</dbReference>
<dbReference type="InterPro" id="IPR003594">
    <property type="entry name" value="HATPase_dom"/>
</dbReference>
<evidence type="ECO:0000313" key="13">
    <source>
        <dbReference type="Proteomes" id="UP000053890"/>
    </source>
</evidence>
<feature type="region of interest" description="Disordered" evidence="7">
    <location>
        <begin position="159"/>
        <end position="239"/>
    </location>
</feature>
<dbReference type="CDD" id="cd16922">
    <property type="entry name" value="HATPase_EvgS-ArcB-TorS-like"/>
    <property type="match status" value="1"/>
</dbReference>
<comment type="catalytic activity">
    <reaction evidence="1">
        <text>ATP + protein L-histidine = ADP + protein N-phospho-L-histidine.</text>
        <dbReference type="EC" id="2.7.13.3"/>
    </reaction>
</comment>
<dbReference type="SMART" id="SM00388">
    <property type="entry name" value="HisKA"/>
    <property type="match status" value="1"/>
</dbReference>
<dbReference type="SUPFAM" id="SSF55874">
    <property type="entry name" value="ATPase domain of HSP90 chaperone/DNA topoisomerase II/histidine kinase"/>
    <property type="match status" value="1"/>
</dbReference>
<dbReference type="CDD" id="cd17546">
    <property type="entry name" value="REC_hyHK_CKI1_RcsC-like"/>
    <property type="match status" value="1"/>
</dbReference>
<feature type="region of interest" description="Disordered" evidence="7">
    <location>
        <begin position="256"/>
        <end position="335"/>
    </location>
</feature>
<dbReference type="InterPro" id="IPR011006">
    <property type="entry name" value="CheY-like_superfamily"/>
</dbReference>
<dbReference type="InterPro" id="IPR013655">
    <property type="entry name" value="PAS_fold_3"/>
</dbReference>
<dbReference type="Gene3D" id="3.30.565.10">
    <property type="entry name" value="Histidine kinase-like ATPase, C-terminal domain"/>
    <property type="match status" value="1"/>
</dbReference>
<dbReference type="Pfam" id="PF02518">
    <property type="entry name" value="HATPase_c"/>
    <property type="match status" value="1"/>
</dbReference>
<dbReference type="PROSITE" id="PS50112">
    <property type="entry name" value="PAS"/>
    <property type="match status" value="1"/>
</dbReference>
<name>A0A0N8Q044_RHOGW</name>